<protein>
    <submittedName>
        <fullName evidence="1">Uncharacterized protein</fullName>
    </submittedName>
</protein>
<dbReference type="Proteomes" id="UP001215598">
    <property type="component" value="Unassembled WGS sequence"/>
</dbReference>
<evidence type="ECO:0000313" key="1">
    <source>
        <dbReference type="EMBL" id="KAJ7697934.1"/>
    </source>
</evidence>
<dbReference type="EMBL" id="JARKIB010000602">
    <property type="protein sequence ID" value="KAJ7697934.1"/>
    <property type="molecule type" value="Genomic_DNA"/>
</dbReference>
<reference evidence="1" key="1">
    <citation type="submission" date="2023-03" db="EMBL/GenBank/DDBJ databases">
        <title>Massive genome expansion in bonnet fungi (Mycena s.s.) driven by repeated elements and novel gene families across ecological guilds.</title>
        <authorList>
            <consortium name="Lawrence Berkeley National Laboratory"/>
            <person name="Harder C.B."/>
            <person name="Miyauchi S."/>
            <person name="Viragh M."/>
            <person name="Kuo A."/>
            <person name="Thoen E."/>
            <person name="Andreopoulos B."/>
            <person name="Lu D."/>
            <person name="Skrede I."/>
            <person name="Drula E."/>
            <person name="Henrissat B."/>
            <person name="Morin E."/>
            <person name="Kohler A."/>
            <person name="Barry K."/>
            <person name="LaButti K."/>
            <person name="Morin E."/>
            <person name="Salamov A."/>
            <person name="Lipzen A."/>
            <person name="Mereny Z."/>
            <person name="Hegedus B."/>
            <person name="Baldrian P."/>
            <person name="Stursova M."/>
            <person name="Weitz H."/>
            <person name="Taylor A."/>
            <person name="Grigoriev I.V."/>
            <person name="Nagy L.G."/>
            <person name="Martin F."/>
            <person name="Kauserud H."/>
        </authorList>
    </citation>
    <scope>NUCLEOTIDE SEQUENCE</scope>
    <source>
        <strain evidence="1">CBHHK182m</strain>
    </source>
</reference>
<comment type="caution">
    <text evidence="1">The sequence shown here is derived from an EMBL/GenBank/DDBJ whole genome shotgun (WGS) entry which is preliminary data.</text>
</comment>
<sequence length="181" mass="19760">MASQYSHQIHNQALPVLELEEYGGVIHDQSAWGDTVPITPRFRVTGLERGTRLSTGLKTYATAGAMDIRVFLSTNYGPTHNNSGDVIIWVTCYLHAPCAIILLIPKDFVDIPVTEYRNPTVIGAYDTAFIEHPTRLQYSMPSDYAGGILWGKLTPGTSLGVLKVEIGAMPRLKMAGPLGMA</sequence>
<keyword evidence="2" id="KW-1185">Reference proteome</keyword>
<proteinExistence type="predicted"/>
<evidence type="ECO:0000313" key="2">
    <source>
        <dbReference type="Proteomes" id="UP001215598"/>
    </source>
</evidence>
<accession>A0AAD7GPJ8</accession>
<dbReference type="AlphaFoldDB" id="A0AAD7GPJ8"/>
<organism evidence="1 2">
    <name type="scientific">Mycena metata</name>
    <dbReference type="NCBI Taxonomy" id="1033252"/>
    <lineage>
        <taxon>Eukaryota</taxon>
        <taxon>Fungi</taxon>
        <taxon>Dikarya</taxon>
        <taxon>Basidiomycota</taxon>
        <taxon>Agaricomycotina</taxon>
        <taxon>Agaricomycetes</taxon>
        <taxon>Agaricomycetidae</taxon>
        <taxon>Agaricales</taxon>
        <taxon>Marasmiineae</taxon>
        <taxon>Mycenaceae</taxon>
        <taxon>Mycena</taxon>
    </lineage>
</organism>
<gene>
    <name evidence="1" type="ORF">B0H16DRAFT_1484655</name>
</gene>
<name>A0AAD7GPJ8_9AGAR</name>